<evidence type="ECO:0000259" key="4">
    <source>
        <dbReference type="Pfam" id="PF18962"/>
    </source>
</evidence>
<dbReference type="GO" id="GO:0016787">
    <property type="term" value="F:hydrolase activity"/>
    <property type="evidence" value="ECO:0007669"/>
    <property type="project" value="UniProtKB-KW"/>
</dbReference>
<dbReference type="NCBIfam" id="TIGR04183">
    <property type="entry name" value="Por_Secre_tail"/>
    <property type="match status" value="1"/>
</dbReference>
<dbReference type="Proteomes" id="UP000005113">
    <property type="component" value="Unassembled WGS sequence"/>
</dbReference>
<keyword evidence="3" id="KW-0378">Hydrolase</keyword>
<name>J0NXU1_9BACT</name>
<evidence type="ECO:0000313" key="5">
    <source>
        <dbReference type="EMBL" id="EJF52334.1"/>
    </source>
</evidence>
<keyword evidence="2" id="KW-0540">Nuclease</keyword>
<dbReference type="InterPro" id="IPR007346">
    <property type="entry name" value="Endonuclease-I"/>
</dbReference>
<comment type="similarity">
    <text evidence="1">Belongs to the EndA/NucM nuclease family.</text>
</comment>
<evidence type="ECO:0000313" key="6">
    <source>
        <dbReference type="Proteomes" id="UP000005113"/>
    </source>
</evidence>
<dbReference type="EMBL" id="JH719942">
    <property type="protein sequence ID" value="EJF52334.1"/>
    <property type="molecule type" value="Genomic_DNA"/>
</dbReference>
<sequence>MLDFKPLLFFCFLAIFEPISAQTVVHQEDFSASLGSWSAISLSDDSDIWTAQNGAASCNGFGGADDEDWLVSPAINLDLYQEEYLLFDYNDGYAGPKLSLFYSTNYSGGGTAADLAAASWQPLADRLINIEALSCFSTLFQRHPAIALDTISGTSVHFAFRYIGYNNQSKYYKLDNIRILANYYAPINSGQTCCNLKSSLHQLVRQQRKIDYTSSDYDVWDAILQTDLRPNDAGIATIIWDVFTDFPHTTGEYELDPCSDKDQGSCPGGEGGCYQREHSFPKSWWGGGTTNSDTAYTDLHHILPSDGSLNASKSNLPPGIVTLPSRTGSNGFLVGDNPSLPCSSNYFEPIDEYKGDYARMYFYMACRYESDWASWQSLSPEGSCAMISNSCTAYAPWLLQILLSWHENDPVSSKELDRNNAVYSIQGNRNPFIDHPEWVGQIWGDALGQGCAQMILLGQDELDFEAELLSSRRADIIWQWQNANPQAQLQLFRSQNAIDWQLLGQFEAQDHYIDQNISPETTYYYQLKTNQQQSPIISLHSQEQAPLKIAPNPVQNELTIYWAEESKGEAAIYNLQAQLLKKAAFSAKLWQLNLKDLPPGAYLLSLQKGQTVQQFKLLKVN</sequence>
<evidence type="ECO:0000256" key="3">
    <source>
        <dbReference type="ARBA" id="ARBA00022801"/>
    </source>
</evidence>
<organism evidence="5 6">
    <name type="scientific">Saprospira grandis DSM 2844</name>
    <dbReference type="NCBI Taxonomy" id="694433"/>
    <lineage>
        <taxon>Bacteria</taxon>
        <taxon>Pseudomonadati</taxon>
        <taxon>Bacteroidota</taxon>
        <taxon>Saprospiria</taxon>
        <taxon>Saprospirales</taxon>
        <taxon>Saprospiraceae</taxon>
        <taxon>Saprospira</taxon>
    </lineage>
</organism>
<evidence type="ECO:0000256" key="1">
    <source>
        <dbReference type="ARBA" id="ARBA00006429"/>
    </source>
</evidence>
<dbReference type="InterPro" id="IPR044925">
    <property type="entry name" value="His-Me_finger_sf"/>
</dbReference>
<dbReference type="PANTHER" id="PTHR33607:SF2">
    <property type="entry name" value="ENDONUCLEASE-1"/>
    <property type="match status" value="1"/>
</dbReference>
<dbReference type="HOGENOM" id="CLU_439971_0_0_10"/>
<feature type="domain" description="Secretion system C-terminal sorting" evidence="4">
    <location>
        <begin position="550"/>
        <end position="614"/>
    </location>
</feature>
<evidence type="ECO:0000256" key="2">
    <source>
        <dbReference type="ARBA" id="ARBA00022722"/>
    </source>
</evidence>
<proteinExistence type="inferred from homology"/>
<gene>
    <name evidence="5" type="ORF">SapgrDRAFT_0591</name>
</gene>
<dbReference type="OrthoDB" id="9770276at2"/>
<dbReference type="Pfam" id="PF18962">
    <property type="entry name" value="Por_Secre_tail"/>
    <property type="match status" value="1"/>
</dbReference>
<dbReference type="GO" id="GO:0004519">
    <property type="term" value="F:endonuclease activity"/>
    <property type="evidence" value="ECO:0007669"/>
    <property type="project" value="UniProtKB-KW"/>
</dbReference>
<reference evidence="6" key="1">
    <citation type="journal article" date="2012" name="Stand. Genomic Sci.">
        <title>Permanent draft genome sequence of the gliding predator Saprospira grandis strain Sa g1 (= HR1).</title>
        <authorList>
            <person name="Mavromatis K."/>
            <person name="Chertkov O."/>
            <person name="Lapidus A."/>
            <person name="Nolan M."/>
            <person name="Lucas S."/>
            <person name="Tice H."/>
            <person name="Del Rio T.G."/>
            <person name="Cheng J.F."/>
            <person name="Han C."/>
            <person name="Tapia R."/>
            <person name="Bruce D."/>
            <person name="Goodwin L.A."/>
            <person name="Pitluck S."/>
            <person name="Huntemann M."/>
            <person name="Liolios K."/>
            <person name="Pagani I."/>
            <person name="Ivanova N."/>
            <person name="Mikhailova N."/>
            <person name="Pati A."/>
            <person name="Chen A."/>
            <person name="Palaniappan K."/>
            <person name="Land M."/>
            <person name="Brambilla E.M."/>
            <person name="Rohde M."/>
            <person name="Spring S."/>
            <person name="Goker M."/>
            <person name="Detter J.C."/>
            <person name="Bristow J."/>
            <person name="Eisen J.A."/>
            <person name="Markowitz V."/>
            <person name="Hugenholtz P."/>
            <person name="Kyrpides N.C."/>
            <person name="Klenk H.P."/>
            <person name="Woyke T."/>
        </authorList>
    </citation>
    <scope>NUCLEOTIDE SEQUENCE [LARGE SCALE GENOMIC DNA]</scope>
    <source>
        <strain evidence="6">DSM 2844</strain>
    </source>
</reference>
<accession>J0NXU1</accession>
<dbReference type="PANTHER" id="PTHR33607">
    <property type="entry name" value="ENDONUCLEASE-1"/>
    <property type="match status" value="1"/>
</dbReference>
<dbReference type="NCBIfam" id="NF038128">
    <property type="entry name" value="choice_anch_J"/>
    <property type="match status" value="1"/>
</dbReference>
<dbReference type="Pfam" id="PF04231">
    <property type="entry name" value="Endonuclease_1"/>
    <property type="match status" value="1"/>
</dbReference>
<dbReference type="Gene3D" id="2.60.120.200">
    <property type="match status" value="1"/>
</dbReference>
<dbReference type="SUPFAM" id="SSF54060">
    <property type="entry name" value="His-Me finger endonucleases"/>
    <property type="match status" value="1"/>
</dbReference>
<dbReference type="AlphaFoldDB" id="J0NXU1"/>
<dbReference type="RefSeq" id="WP_002657202.1">
    <property type="nucleotide sequence ID" value="NZ_JH719942.1"/>
</dbReference>
<protein>
    <submittedName>
        <fullName evidence="5">Endonuclease I</fullName>
    </submittedName>
</protein>
<keyword evidence="5" id="KW-0255">Endonuclease</keyword>
<dbReference type="InterPro" id="IPR026444">
    <property type="entry name" value="Secre_tail"/>
</dbReference>